<protein>
    <recommendedName>
        <fullName evidence="3">DUF4352 domain-containing protein</fullName>
    </recommendedName>
</protein>
<feature type="domain" description="DUF4352" evidence="3">
    <location>
        <begin position="43"/>
        <end position="156"/>
    </location>
</feature>
<reference evidence="4 5" key="1">
    <citation type="submission" date="2020-03" db="EMBL/GenBank/DDBJ databases">
        <title>Genomic Encyclopedia of Type Strains, Phase IV (KMG-IV): sequencing the most valuable type-strain genomes for metagenomic binning, comparative biology and taxonomic classification.</title>
        <authorList>
            <person name="Goeker M."/>
        </authorList>
    </citation>
    <scope>NUCLEOTIDE SEQUENCE [LARGE SCALE GENOMIC DNA]</scope>
    <source>
        <strain evidence="4 5">DSM 22753</strain>
    </source>
</reference>
<evidence type="ECO:0000259" key="3">
    <source>
        <dbReference type="Pfam" id="PF11611"/>
    </source>
</evidence>
<dbReference type="EMBL" id="JAASQP010000001">
    <property type="protein sequence ID" value="NIJ24631.1"/>
    <property type="molecule type" value="Genomic_DNA"/>
</dbReference>
<evidence type="ECO:0000256" key="1">
    <source>
        <dbReference type="ARBA" id="ARBA00022729"/>
    </source>
</evidence>
<comment type="caution">
    <text evidence="4">The sequence shown here is derived from an EMBL/GenBank/DDBJ whole genome shotgun (WGS) entry which is preliminary data.</text>
</comment>
<evidence type="ECO:0000313" key="4">
    <source>
        <dbReference type="EMBL" id="NIJ24631.1"/>
    </source>
</evidence>
<name>A0ABX0U235_9SPHN</name>
<dbReference type="Pfam" id="PF11611">
    <property type="entry name" value="DUF4352"/>
    <property type="match status" value="1"/>
</dbReference>
<gene>
    <name evidence="4" type="ORF">FHT01_002173</name>
</gene>
<evidence type="ECO:0000256" key="2">
    <source>
        <dbReference type="SAM" id="SignalP"/>
    </source>
</evidence>
<dbReference type="Gene3D" id="2.60.40.1240">
    <property type="match status" value="1"/>
</dbReference>
<dbReference type="InterPro" id="IPR029050">
    <property type="entry name" value="Immunoprotect_excell_Ig-like"/>
</dbReference>
<dbReference type="PROSITE" id="PS51257">
    <property type="entry name" value="PROKAR_LIPOPROTEIN"/>
    <property type="match status" value="1"/>
</dbReference>
<feature type="signal peptide" evidence="2">
    <location>
        <begin position="1"/>
        <end position="19"/>
    </location>
</feature>
<organism evidence="4 5">
    <name type="scientific">Sphingomonas japonica</name>
    <dbReference type="NCBI Taxonomy" id="511662"/>
    <lineage>
        <taxon>Bacteria</taxon>
        <taxon>Pseudomonadati</taxon>
        <taxon>Pseudomonadota</taxon>
        <taxon>Alphaproteobacteria</taxon>
        <taxon>Sphingomonadales</taxon>
        <taxon>Sphingomonadaceae</taxon>
        <taxon>Sphingomonas</taxon>
    </lineage>
</organism>
<dbReference type="InterPro" id="IPR029051">
    <property type="entry name" value="DUF4352"/>
</dbReference>
<proteinExistence type="predicted"/>
<dbReference type="RefSeq" id="WP_140046966.1">
    <property type="nucleotide sequence ID" value="NZ_BAAAEV010000001.1"/>
</dbReference>
<keyword evidence="5" id="KW-1185">Reference proteome</keyword>
<accession>A0ABX0U235</accession>
<keyword evidence="1 2" id="KW-0732">Signal</keyword>
<feature type="chain" id="PRO_5045617874" description="DUF4352 domain-containing protein" evidence="2">
    <location>
        <begin position="20"/>
        <end position="177"/>
    </location>
</feature>
<evidence type="ECO:0000313" key="5">
    <source>
        <dbReference type="Proteomes" id="UP000788153"/>
    </source>
</evidence>
<sequence length="177" mass="18141">MKPYTYCAIAFATLLAACGESPTPTSNTAATNEPTPAAAAPIAIGEAGNAEGVELTVTEVETTGQIGPAGAGASAEPSETFVVASYTLKNTADRPLPLMKRPTITLVDGNGQTYAEDLMGTGMSAATMADPSGMAIDLNPNVSTKAKVAWKVDKAAFDKSAWRLVVGSDPQLTYALQ</sequence>
<dbReference type="Proteomes" id="UP000788153">
    <property type="component" value="Unassembled WGS sequence"/>
</dbReference>